<dbReference type="Proteomes" id="UP000814128">
    <property type="component" value="Unassembled WGS sequence"/>
</dbReference>
<organism evidence="1 2">
    <name type="scientific">Vararia minispora EC-137</name>
    <dbReference type="NCBI Taxonomy" id="1314806"/>
    <lineage>
        <taxon>Eukaryota</taxon>
        <taxon>Fungi</taxon>
        <taxon>Dikarya</taxon>
        <taxon>Basidiomycota</taxon>
        <taxon>Agaricomycotina</taxon>
        <taxon>Agaricomycetes</taxon>
        <taxon>Russulales</taxon>
        <taxon>Lachnocladiaceae</taxon>
        <taxon>Vararia</taxon>
    </lineage>
</organism>
<evidence type="ECO:0000313" key="2">
    <source>
        <dbReference type="Proteomes" id="UP000814128"/>
    </source>
</evidence>
<reference evidence="1" key="2">
    <citation type="journal article" date="2022" name="New Phytol.">
        <title>Evolutionary transition to the ectomycorrhizal habit in the genomes of a hyperdiverse lineage of mushroom-forming fungi.</title>
        <authorList>
            <person name="Looney B."/>
            <person name="Miyauchi S."/>
            <person name="Morin E."/>
            <person name="Drula E."/>
            <person name="Courty P.E."/>
            <person name="Kohler A."/>
            <person name="Kuo A."/>
            <person name="LaButti K."/>
            <person name="Pangilinan J."/>
            <person name="Lipzen A."/>
            <person name="Riley R."/>
            <person name="Andreopoulos W."/>
            <person name="He G."/>
            <person name="Johnson J."/>
            <person name="Nolan M."/>
            <person name="Tritt A."/>
            <person name="Barry K.W."/>
            <person name="Grigoriev I.V."/>
            <person name="Nagy L.G."/>
            <person name="Hibbett D."/>
            <person name="Henrissat B."/>
            <person name="Matheny P.B."/>
            <person name="Labbe J."/>
            <person name="Martin F.M."/>
        </authorList>
    </citation>
    <scope>NUCLEOTIDE SEQUENCE</scope>
    <source>
        <strain evidence="1">EC-137</strain>
    </source>
</reference>
<evidence type="ECO:0000313" key="1">
    <source>
        <dbReference type="EMBL" id="KAI0036843.1"/>
    </source>
</evidence>
<keyword evidence="2" id="KW-1185">Reference proteome</keyword>
<accession>A0ACB8QYN9</accession>
<reference evidence="1" key="1">
    <citation type="submission" date="2021-02" db="EMBL/GenBank/DDBJ databases">
        <authorList>
            <consortium name="DOE Joint Genome Institute"/>
            <person name="Ahrendt S."/>
            <person name="Looney B.P."/>
            <person name="Miyauchi S."/>
            <person name="Morin E."/>
            <person name="Drula E."/>
            <person name="Courty P.E."/>
            <person name="Chicoki N."/>
            <person name="Fauchery L."/>
            <person name="Kohler A."/>
            <person name="Kuo A."/>
            <person name="Labutti K."/>
            <person name="Pangilinan J."/>
            <person name="Lipzen A."/>
            <person name="Riley R."/>
            <person name="Andreopoulos W."/>
            <person name="He G."/>
            <person name="Johnson J."/>
            <person name="Barry K.W."/>
            <person name="Grigoriev I.V."/>
            <person name="Nagy L."/>
            <person name="Hibbett D."/>
            <person name="Henrissat B."/>
            <person name="Matheny P.B."/>
            <person name="Labbe J."/>
            <person name="Martin F."/>
        </authorList>
    </citation>
    <scope>NUCLEOTIDE SEQUENCE</scope>
    <source>
        <strain evidence="1">EC-137</strain>
    </source>
</reference>
<gene>
    <name evidence="1" type="ORF">K488DRAFT_81829</name>
</gene>
<protein>
    <submittedName>
        <fullName evidence="1">Uncharacterized protein</fullName>
    </submittedName>
</protein>
<name>A0ACB8QYN9_9AGAM</name>
<proteinExistence type="predicted"/>
<dbReference type="EMBL" id="MU273468">
    <property type="protein sequence ID" value="KAI0036843.1"/>
    <property type="molecule type" value="Genomic_DNA"/>
</dbReference>
<sequence>MFPRRLAFIFAALLVSTNGIPHQVSQTTTLLPTSVAPSERDAIGDVATIIGTLKESGSTESSAPQQTCLPCLPSPWQPLLEWWVAFSTSATTFTHPLAIPFVWLVVAGVMGLMGWGAMVTFRMLGEIWSVWLKVWLSPEGRAAGKQRSASIQANLTDESCTQPEEDVKRVHEEGTQTMHDQATPMAFATASSAPVTRKRLNSQASGVDGALEIFPGPPKKCLSTGSTSQHTSNDAVNEFDKSGPGEEDAVSEDEPAGDGGSKNIGADSGERTEGVNGELPDSTPVSVTTAIDYASLALSTVWEEIILFQGWRGRFIGRYVLPVGSFKDVIEMGLSQRHNGGAKLTSYQENLVQSYHRIIHYDPELERHIRGAKSPVQLGEIIQALEKGRKSARGDDVQAFKENVGIWPSTVIDWGQTAYNRSRKNEFGFNNPVTGSLLCPVTMDWSDYSICDDLQSQRVIPTSDDLPRFLWPGNEPVRIGDLASGFLRSQVLEAAFKTVWIAPSTVLGAGRAPTRSSKATMYGVNQVTIESIAYVAMLMRFVLSDQGSFSIGSVLPCQGAWCLGQFCLKVIDQAYNTLTEEEFLALVQWWNETIFPDASVAMSTRSKKSAAGLMEAQCAAKLANLDRSYTRTSEDEFEDDEGEEEPMALYGQGIQNMQDKSSLAEQELSPEDE</sequence>
<comment type="caution">
    <text evidence="1">The sequence shown here is derived from an EMBL/GenBank/DDBJ whole genome shotgun (WGS) entry which is preliminary data.</text>
</comment>